<keyword evidence="2 4" id="KW-0863">Zinc-finger</keyword>
<evidence type="ECO:0000256" key="2">
    <source>
        <dbReference type="ARBA" id="ARBA00022771"/>
    </source>
</evidence>
<dbReference type="InterPro" id="IPR013083">
    <property type="entry name" value="Znf_RING/FYVE/PHD"/>
</dbReference>
<name>A0A7G2FFP7_ARATH</name>
<organism evidence="6 7">
    <name type="scientific">Arabidopsis thaliana</name>
    <name type="common">Mouse-ear cress</name>
    <dbReference type="NCBI Taxonomy" id="3702"/>
    <lineage>
        <taxon>Eukaryota</taxon>
        <taxon>Viridiplantae</taxon>
        <taxon>Streptophyta</taxon>
        <taxon>Embryophyta</taxon>
        <taxon>Tracheophyta</taxon>
        <taxon>Spermatophyta</taxon>
        <taxon>Magnoliopsida</taxon>
        <taxon>eudicotyledons</taxon>
        <taxon>Gunneridae</taxon>
        <taxon>Pentapetalae</taxon>
        <taxon>rosids</taxon>
        <taxon>malvids</taxon>
        <taxon>Brassicales</taxon>
        <taxon>Brassicaceae</taxon>
        <taxon>Camelineae</taxon>
        <taxon>Arabidopsis</taxon>
    </lineage>
</organism>
<feature type="domain" description="RING-type" evidence="5">
    <location>
        <begin position="354"/>
        <end position="398"/>
    </location>
</feature>
<dbReference type="Gene3D" id="3.30.40.10">
    <property type="entry name" value="Zinc/RING finger domain, C3HC4 (zinc finger)"/>
    <property type="match status" value="2"/>
</dbReference>
<dbReference type="FunFam" id="3.30.40.10:FF:000985">
    <property type="entry name" value="RING/U-box superfamily protein"/>
    <property type="match status" value="1"/>
</dbReference>
<evidence type="ECO:0000256" key="3">
    <source>
        <dbReference type="ARBA" id="ARBA00022833"/>
    </source>
</evidence>
<dbReference type="Proteomes" id="UP000516314">
    <property type="component" value="Chromosome 5"/>
</dbReference>
<dbReference type="CDD" id="cd16454">
    <property type="entry name" value="RING-H2_PA-TM-RING"/>
    <property type="match status" value="1"/>
</dbReference>
<evidence type="ECO:0000313" key="7">
    <source>
        <dbReference type="Proteomes" id="UP000516314"/>
    </source>
</evidence>
<dbReference type="InterPro" id="IPR051834">
    <property type="entry name" value="RING_finger_E3_ligase"/>
</dbReference>
<evidence type="ECO:0000256" key="4">
    <source>
        <dbReference type="PROSITE-ProRule" id="PRU00175"/>
    </source>
</evidence>
<dbReference type="PANTHER" id="PTHR45931:SF16">
    <property type="entry name" value="RING_U-BOX SUPERFAMILY PROTEIN"/>
    <property type="match status" value="1"/>
</dbReference>
<dbReference type="AlphaFoldDB" id="A0A7G2FFP7"/>
<gene>
    <name evidence="6" type="ORF">AT9943_LOCUS20640</name>
</gene>
<dbReference type="Pfam" id="PF13639">
    <property type="entry name" value="zf-RING_2"/>
    <property type="match status" value="1"/>
</dbReference>
<accession>A0A7G2FFP7</accession>
<protein>
    <submittedName>
        <fullName evidence="6">(thale cress) hypothetical protein</fullName>
    </submittedName>
</protein>
<dbReference type="EMBL" id="LR881470">
    <property type="protein sequence ID" value="CAD5333274.1"/>
    <property type="molecule type" value="Genomic_DNA"/>
</dbReference>
<dbReference type="InterPro" id="IPR001841">
    <property type="entry name" value="Znf_RING"/>
</dbReference>
<dbReference type="PANTHER" id="PTHR45931">
    <property type="entry name" value="SI:CH211-59O9.10"/>
    <property type="match status" value="1"/>
</dbReference>
<evidence type="ECO:0000256" key="1">
    <source>
        <dbReference type="ARBA" id="ARBA00022723"/>
    </source>
</evidence>
<dbReference type="PROSITE" id="PS50089">
    <property type="entry name" value="ZF_RING_2"/>
    <property type="match status" value="1"/>
</dbReference>
<reference evidence="6 7" key="1">
    <citation type="submission" date="2020-09" db="EMBL/GenBank/DDBJ databases">
        <authorList>
            <person name="Ashkenazy H."/>
        </authorList>
    </citation>
    <scope>NUCLEOTIDE SEQUENCE [LARGE SCALE GENOMIC DNA]</scope>
    <source>
        <strain evidence="7">cv. Cdm-0</strain>
    </source>
</reference>
<keyword evidence="1" id="KW-0479">Metal-binding</keyword>
<dbReference type="SUPFAM" id="SSF57850">
    <property type="entry name" value="RING/U-box"/>
    <property type="match status" value="2"/>
</dbReference>
<dbReference type="GO" id="GO:0008270">
    <property type="term" value="F:zinc ion binding"/>
    <property type="evidence" value="ECO:0007669"/>
    <property type="project" value="UniProtKB-KW"/>
</dbReference>
<evidence type="ECO:0000313" key="6">
    <source>
        <dbReference type="EMBL" id="CAD5333274.1"/>
    </source>
</evidence>
<evidence type="ECO:0000259" key="5">
    <source>
        <dbReference type="PROSITE" id="PS50089"/>
    </source>
</evidence>
<proteinExistence type="predicted"/>
<dbReference type="SMART" id="SM00184">
    <property type="entry name" value="RING"/>
    <property type="match status" value="2"/>
</dbReference>
<sequence>METETLRLQVATRMSKLPSNLGFTSAVQIELHEVIHEMLEDVTGTTPVVASLSPISHVLLKPRSFQPEQLSRLLRRQLHRDTSICESLAEKISSLRFSRANYTLYQRPFLMTVKVRVIKEVRFIVSPVSAPSSGAPVDVFQRLLEEQTVEPSMDSDESCSICFEKLSDSLSETYHNSIIQMPKCLHSFHQKWFESSSSSSTMDTYSNWESVEITTTAMILPQDQGFRNTVFVNLHDVVNELAEDQNGVVMCLGTFAAPLMTKIELKPSCLSSHHIYQDLDKFITHTEFCRLLSERIVLDCAHIPQPFSVSFYVRVTRDVMLPSIVVRSRDMFQRLLEEQTMELTNLGDEEETTCSICLEDFSESHDDNIILLPDCFHLFHQSCIFKWLKRQRSCPLCRRVPYEEDLETE</sequence>
<keyword evidence="3" id="KW-0862">Zinc</keyword>